<evidence type="ECO:0000313" key="1">
    <source>
        <dbReference type="EMBL" id="KAL1263668.1"/>
    </source>
</evidence>
<dbReference type="Proteomes" id="UP001558613">
    <property type="component" value="Unassembled WGS sequence"/>
</dbReference>
<protein>
    <submittedName>
        <fullName evidence="1">Uncharacterized protein</fullName>
    </submittedName>
</protein>
<proteinExistence type="predicted"/>
<gene>
    <name evidence="1" type="ORF">QQF64_006407</name>
</gene>
<sequence>METAHFREAVGGGTRFCAAGRHGDGYGDLHKYSSGVRLCLMINSVRVAPAQMELKQCHWEARMRTFVCRPRYRQPRSG</sequence>
<comment type="caution">
    <text evidence="1">The sequence shown here is derived from an EMBL/GenBank/DDBJ whole genome shotgun (WGS) entry which is preliminary data.</text>
</comment>
<dbReference type="EMBL" id="JAYMGO010000013">
    <property type="protein sequence ID" value="KAL1263668.1"/>
    <property type="molecule type" value="Genomic_DNA"/>
</dbReference>
<accession>A0ABR3MEZ9</accession>
<reference evidence="1 2" key="1">
    <citation type="submission" date="2023-09" db="EMBL/GenBank/DDBJ databases">
        <authorList>
            <person name="Wang M."/>
        </authorList>
    </citation>
    <scope>NUCLEOTIDE SEQUENCE [LARGE SCALE GENOMIC DNA]</scope>
    <source>
        <strain evidence="1">GT-2023</strain>
        <tissue evidence="1">Liver</tissue>
    </source>
</reference>
<evidence type="ECO:0000313" key="2">
    <source>
        <dbReference type="Proteomes" id="UP001558613"/>
    </source>
</evidence>
<name>A0ABR3MEZ9_9TELE</name>
<organism evidence="1 2">
    <name type="scientific">Cirrhinus molitorella</name>
    <name type="common">mud carp</name>
    <dbReference type="NCBI Taxonomy" id="172907"/>
    <lineage>
        <taxon>Eukaryota</taxon>
        <taxon>Metazoa</taxon>
        <taxon>Chordata</taxon>
        <taxon>Craniata</taxon>
        <taxon>Vertebrata</taxon>
        <taxon>Euteleostomi</taxon>
        <taxon>Actinopterygii</taxon>
        <taxon>Neopterygii</taxon>
        <taxon>Teleostei</taxon>
        <taxon>Ostariophysi</taxon>
        <taxon>Cypriniformes</taxon>
        <taxon>Cyprinidae</taxon>
        <taxon>Labeoninae</taxon>
        <taxon>Labeonini</taxon>
        <taxon>Cirrhinus</taxon>
    </lineage>
</organism>
<keyword evidence="2" id="KW-1185">Reference proteome</keyword>